<dbReference type="PANTHER" id="PTHR24246:SF27">
    <property type="entry name" value="ADENOSINE RECEPTOR, ISOFORM A"/>
    <property type="match status" value="1"/>
</dbReference>
<keyword evidence="2" id="KW-1003">Cell membrane</keyword>
<evidence type="ECO:0000313" key="13">
    <source>
        <dbReference type="EMBL" id="CAH3197463.1"/>
    </source>
</evidence>
<keyword evidence="9 10" id="KW-0807">Transducer</keyword>
<feature type="transmembrane region" description="Helical" evidence="11">
    <location>
        <begin position="161"/>
        <end position="181"/>
    </location>
</feature>
<feature type="transmembrane region" description="Helical" evidence="11">
    <location>
        <begin position="20"/>
        <end position="44"/>
    </location>
</feature>
<reference evidence="13 14" key="1">
    <citation type="submission" date="2022-05" db="EMBL/GenBank/DDBJ databases">
        <authorList>
            <consortium name="Genoscope - CEA"/>
            <person name="William W."/>
        </authorList>
    </citation>
    <scope>NUCLEOTIDE SEQUENCE [LARGE SCALE GENOMIC DNA]</scope>
</reference>
<keyword evidence="3 10" id="KW-0812">Transmembrane</keyword>
<keyword evidence="4 11" id="KW-1133">Transmembrane helix</keyword>
<gene>
    <name evidence="13" type="ORF">PEVE_00034813</name>
</gene>
<name>A0ABN8T1S9_9CNID</name>
<proteinExistence type="inferred from homology"/>
<keyword evidence="14" id="KW-1185">Reference proteome</keyword>
<comment type="subcellular location">
    <subcellularLocation>
        <location evidence="1">Cell membrane</location>
        <topology evidence="1">Multi-pass membrane protein</topology>
    </subcellularLocation>
</comment>
<evidence type="ECO:0000313" key="14">
    <source>
        <dbReference type="Proteomes" id="UP001159427"/>
    </source>
</evidence>
<evidence type="ECO:0000256" key="1">
    <source>
        <dbReference type="ARBA" id="ARBA00004651"/>
    </source>
</evidence>
<dbReference type="Pfam" id="PF00001">
    <property type="entry name" value="7tm_1"/>
    <property type="match status" value="2"/>
</dbReference>
<dbReference type="InterPro" id="IPR017452">
    <property type="entry name" value="GPCR_Rhodpsn_7TM"/>
</dbReference>
<dbReference type="CDD" id="cd00637">
    <property type="entry name" value="7tm_classA_rhodopsin-like"/>
    <property type="match status" value="1"/>
</dbReference>
<evidence type="ECO:0000256" key="3">
    <source>
        <dbReference type="ARBA" id="ARBA00022692"/>
    </source>
</evidence>
<dbReference type="PANTHER" id="PTHR24246">
    <property type="entry name" value="OLFACTORY RECEPTOR AND ADENOSINE RECEPTOR"/>
    <property type="match status" value="1"/>
</dbReference>
<dbReference type="PROSITE" id="PS50262">
    <property type="entry name" value="G_PROTEIN_RECEP_F1_2"/>
    <property type="match status" value="2"/>
</dbReference>
<organism evidence="13 14">
    <name type="scientific">Porites evermanni</name>
    <dbReference type="NCBI Taxonomy" id="104178"/>
    <lineage>
        <taxon>Eukaryota</taxon>
        <taxon>Metazoa</taxon>
        <taxon>Cnidaria</taxon>
        <taxon>Anthozoa</taxon>
        <taxon>Hexacorallia</taxon>
        <taxon>Scleractinia</taxon>
        <taxon>Fungiina</taxon>
        <taxon>Poritidae</taxon>
        <taxon>Porites</taxon>
    </lineage>
</organism>
<evidence type="ECO:0000256" key="11">
    <source>
        <dbReference type="SAM" id="Phobius"/>
    </source>
</evidence>
<evidence type="ECO:0000259" key="12">
    <source>
        <dbReference type="PROSITE" id="PS50262"/>
    </source>
</evidence>
<dbReference type="SUPFAM" id="SSF81321">
    <property type="entry name" value="Family A G protein-coupled receptor-like"/>
    <property type="match status" value="2"/>
</dbReference>
<comment type="caution">
    <text evidence="13">The sequence shown here is derived from an EMBL/GenBank/DDBJ whole genome shotgun (WGS) entry which is preliminary data.</text>
</comment>
<evidence type="ECO:0000256" key="6">
    <source>
        <dbReference type="ARBA" id="ARBA00023136"/>
    </source>
</evidence>
<protein>
    <recommendedName>
        <fullName evidence="12">G-protein coupled receptors family 1 profile domain-containing protein</fullName>
    </recommendedName>
</protein>
<evidence type="ECO:0000256" key="10">
    <source>
        <dbReference type="RuleBase" id="RU000688"/>
    </source>
</evidence>
<evidence type="ECO:0000256" key="9">
    <source>
        <dbReference type="ARBA" id="ARBA00023224"/>
    </source>
</evidence>
<dbReference type="PROSITE" id="PS00237">
    <property type="entry name" value="G_PROTEIN_RECEP_F1_1"/>
    <property type="match status" value="1"/>
</dbReference>
<evidence type="ECO:0000256" key="2">
    <source>
        <dbReference type="ARBA" id="ARBA00022475"/>
    </source>
</evidence>
<dbReference type="EMBL" id="CALNXI010005313">
    <property type="protein sequence ID" value="CAH3197463.1"/>
    <property type="molecule type" value="Genomic_DNA"/>
</dbReference>
<dbReference type="PRINTS" id="PR00237">
    <property type="entry name" value="GPCRRHODOPSN"/>
</dbReference>
<accession>A0ABN8T1S9</accession>
<feature type="domain" description="G-protein coupled receptors family 1 profile" evidence="12">
    <location>
        <begin position="172"/>
        <end position="410"/>
    </location>
</feature>
<keyword evidence="5 10" id="KW-0297">G-protein coupled receptor</keyword>
<feature type="non-terminal residue" evidence="13">
    <location>
        <position position="427"/>
    </location>
</feature>
<feature type="transmembrane region" description="Helical" evidence="11">
    <location>
        <begin position="396"/>
        <end position="413"/>
    </location>
</feature>
<keyword evidence="6 11" id="KW-0472">Membrane</keyword>
<sequence length="427" mass="47939">MKFSSNLCDDVWAPYATSVTTASVSAILCVATVPGNLLICWAIIKDPNRELKSSFNYLVLNLAIADSFIGIVTEPVFVWYHSAEAMHHQVLGLRWVVYMSYFMSSTASKIVLTRIVYIDIKLSKKASALKYIIGTFSMKFSSNLCDDVWAPYATSVTTASVSAILCVATVPGNLLICWAIIKDPNRELKSSFNYLVLNLAIADSFIGIVTEPVFVWYHSAEAMHHQVLGLRWVVYMSYFMSSTASVLSIAALATDRYITVTSITTRKLSSSQVIAASVAIWVFSGGLPFLYFVAGFYTLAFIFANTTIILTMALLVFYFVRIFRRLNAHARHMRSVLGHGTTRKGLHVEKKATKCFFLILVSFFLCSFPSCVMIYVINLCSTCSCVLIHWFRDLQYLLVLVNSAFNQFLYAWRMGGFRRAFGRIHPI</sequence>
<feature type="domain" description="G-protein coupled receptors family 1 profile" evidence="12">
    <location>
        <begin position="35"/>
        <end position="78"/>
    </location>
</feature>
<feature type="transmembrane region" description="Helical" evidence="11">
    <location>
        <begin position="273"/>
        <end position="294"/>
    </location>
</feature>
<feature type="transmembrane region" description="Helical" evidence="11">
    <location>
        <begin position="56"/>
        <end position="80"/>
    </location>
</feature>
<feature type="transmembrane region" description="Helical" evidence="11">
    <location>
        <begin position="232"/>
        <end position="253"/>
    </location>
</feature>
<dbReference type="InterPro" id="IPR000276">
    <property type="entry name" value="GPCR_Rhodpsn"/>
</dbReference>
<keyword evidence="8" id="KW-0325">Glycoprotein</keyword>
<evidence type="ECO:0000256" key="8">
    <source>
        <dbReference type="ARBA" id="ARBA00023180"/>
    </source>
</evidence>
<dbReference type="Proteomes" id="UP001159427">
    <property type="component" value="Unassembled WGS sequence"/>
</dbReference>
<feature type="transmembrane region" description="Helical" evidence="11">
    <location>
        <begin position="300"/>
        <end position="323"/>
    </location>
</feature>
<feature type="transmembrane region" description="Helical" evidence="11">
    <location>
        <begin position="193"/>
        <end position="217"/>
    </location>
</feature>
<feature type="transmembrane region" description="Helical" evidence="11">
    <location>
        <begin position="355"/>
        <end position="376"/>
    </location>
</feature>
<evidence type="ECO:0000256" key="4">
    <source>
        <dbReference type="ARBA" id="ARBA00022989"/>
    </source>
</evidence>
<dbReference type="Gene3D" id="1.20.1070.10">
    <property type="entry name" value="Rhodopsin 7-helix transmembrane proteins"/>
    <property type="match status" value="2"/>
</dbReference>
<evidence type="ECO:0000256" key="7">
    <source>
        <dbReference type="ARBA" id="ARBA00023170"/>
    </source>
</evidence>
<evidence type="ECO:0000256" key="5">
    <source>
        <dbReference type="ARBA" id="ARBA00023040"/>
    </source>
</evidence>
<keyword evidence="7 10" id="KW-0675">Receptor</keyword>
<comment type="similarity">
    <text evidence="10">Belongs to the G-protein coupled receptor 1 family.</text>
</comment>